<dbReference type="Proteomes" id="UP000679213">
    <property type="component" value="Chromosome I"/>
</dbReference>
<dbReference type="RefSeq" id="WP_214399914.1">
    <property type="nucleotide sequence ID" value="NZ_LR792632.1"/>
</dbReference>
<dbReference type="AlphaFoldDB" id="A0A8D6PZI5"/>
<keyword evidence="2" id="KW-1185">Reference proteome</keyword>
<organism evidence="1 2">
    <name type="scientific">Methanocaldococcus lauensis</name>
    <dbReference type="NCBI Taxonomy" id="2546128"/>
    <lineage>
        <taxon>Archaea</taxon>
        <taxon>Methanobacteriati</taxon>
        <taxon>Methanobacteriota</taxon>
        <taxon>Methanomada group</taxon>
        <taxon>Methanococci</taxon>
        <taxon>Methanococcales</taxon>
        <taxon>Methanocaldococcaceae</taxon>
        <taxon>Methanocaldococcus</taxon>
    </lineage>
</organism>
<gene>
    <name evidence="1" type="ORF">MLAUSG7_1604</name>
</gene>
<proteinExistence type="predicted"/>
<evidence type="ECO:0000313" key="1">
    <source>
        <dbReference type="EMBL" id="CAB3290152.1"/>
    </source>
</evidence>
<evidence type="ECO:0000313" key="2">
    <source>
        <dbReference type="Proteomes" id="UP000679213"/>
    </source>
</evidence>
<dbReference type="GeneID" id="65884385"/>
<reference evidence="1 2" key="1">
    <citation type="submission" date="2020-04" db="EMBL/GenBank/DDBJ databases">
        <authorList>
            <consortium name="Genoscope - CEA"/>
            <person name="William W."/>
        </authorList>
    </citation>
    <scope>NUCLEOTIDE SEQUENCE [LARGE SCALE GENOMIC DNA]</scope>
    <source>
        <strain evidence="1 2">SG7</strain>
    </source>
</reference>
<protein>
    <submittedName>
        <fullName evidence="1">Uncharacterized protein</fullName>
    </submittedName>
</protein>
<name>A0A8D6PZI5_9EURY</name>
<accession>A0A8D6PZI5</accession>
<dbReference type="EMBL" id="LR792632">
    <property type="protein sequence ID" value="CAB3290152.1"/>
    <property type="molecule type" value="Genomic_DNA"/>
</dbReference>
<dbReference type="KEGG" id="mesg:MLAUSG7_1604"/>
<sequence length="79" mass="9419">MHYSIIKPICKKEVIEIDKGSLKTKRKFAFLLEVGDKILKNKEFWANEDVEVVVDYSFTNSKRPKEKIEIYIIENIERE</sequence>